<organism evidence="1 2">
    <name type="scientific">Roseimicrobium gellanilyticum</name>
    <dbReference type="NCBI Taxonomy" id="748857"/>
    <lineage>
        <taxon>Bacteria</taxon>
        <taxon>Pseudomonadati</taxon>
        <taxon>Verrucomicrobiota</taxon>
        <taxon>Verrucomicrobiia</taxon>
        <taxon>Verrucomicrobiales</taxon>
        <taxon>Verrucomicrobiaceae</taxon>
        <taxon>Roseimicrobium</taxon>
    </lineage>
</organism>
<dbReference type="RefSeq" id="WP_113958783.1">
    <property type="nucleotide sequence ID" value="NZ_QNRR01000004.1"/>
</dbReference>
<comment type="caution">
    <text evidence="1">The sequence shown here is derived from an EMBL/GenBank/DDBJ whole genome shotgun (WGS) entry which is preliminary data.</text>
</comment>
<evidence type="ECO:0000313" key="2">
    <source>
        <dbReference type="Proteomes" id="UP000253426"/>
    </source>
</evidence>
<keyword evidence="2" id="KW-1185">Reference proteome</keyword>
<gene>
    <name evidence="1" type="ORF">DES53_104193</name>
</gene>
<protein>
    <submittedName>
        <fullName evidence="1">Uncharacterized protein</fullName>
    </submittedName>
</protein>
<dbReference type="OrthoDB" id="189863at2"/>
<dbReference type="AlphaFoldDB" id="A0A366HMZ1"/>
<reference evidence="1 2" key="1">
    <citation type="submission" date="2018-06" db="EMBL/GenBank/DDBJ databases">
        <title>Genomic Encyclopedia of Type Strains, Phase IV (KMG-IV): sequencing the most valuable type-strain genomes for metagenomic binning, comparative biology and taxonomic classification.</title>
        <authorList>
            <person name="Goeker M."/>
        </authorList>
    </citation>
    <scope>NUCLEOTIDE SEQUENCE [LARGE SCALE GENOMIC DNA]</scope>
    <source>
        <strain evidence="1 2">DSM 25532</strain>
    </source>
</reference>
<accession>A0A366HMZ1</accession>
<name>A0A366HMZ1_9BACT</name>
<dbReference type="Proteomes" id="UP000253426">
    <property type="component" value="Unassembled WGS sequence"/>
</dbReference>
<sequence length="168" mass="18993">MSAESLPLTPPSKDGTNLWPLIWKFIKISPLTTLAIYTLVSLQLEENYPISNYPMYSNPSPERPYYMVTDGEGKPVAIQTLTGVTCPKIGKIYRTKSEKLAKELDVKAVDLKPEHQQTIAMEMFAYLRDEAKQKGQTAALPAKLRLVKNYLTYENREVVETPTLIGQE</sequence>
<dbReference type="EMBL" id="QNRR01000004">
    <property type="protein sequence ID" value="RBP44373.1"/>
    <property type="molecule type" value="Genomic_DNA"/>
</dbReference>
<evidence type="ECO:0000313" key="1">
    <source>
        <dbReference type="EMBL" id="RBP44373.1"/>
    </source>
</evidence>
<proteinExistence type="predicted"/>